<feature type="chain" id="PRO_5013078041" evidence="7">
    <location>
        <begin position="31"/>
        <end position="247"/>
    </location>
</feature>
<gene>
    <name evidence="10" type="primary">AIR12</name>
    <name evidence="10" type="ORF">HannXRQ_Chr04g0095151</name>
    <name evidence="9" type="ORF">HanXRQr2_Chr01g0023571</name>
</gene>
<keyword evidence="2" id="KW-0813">Transport</keyword>
<dbReference type="PANTHER" id="PTHR23130:SF157">
    <property type="entry name" value="AUXIN-INDUCED IN ROOT CULTURES PROTEIN 12"/>
    <property type="match status" value="1"/>
</dbReference>
<keyword evidence="3 7" id="KW-0732">Signal</keyword>
<organism evidence="10 11">
    <name type="scientific">Helianthus annuus</name>
    <name type="common">Common sunflower</name>
    <dbReference type="NCBI Taxonomy" id="4232"/>
    <lineage>
        <taxon>Eukaryota</taxon>
        <taxon>Viridiplantae</taxon>
        <taxon>Streptophyta</taxon>
        <taxon>Embryophyta</taxon>
        <taxon>Tracheophyta</taxon>
        <taxon>Spermatophyta</taxon>
        <taxon>Magnoliopsida</taxon>
        <taxon>eudicotyledons</taxon>
        <taxon>Gunneridae</taxon>
        <taxon>Pentapetalae</taxon>
        <taxon>asterids</taxon>
        <taxon>campanulids</taxon>
        <taxon>Asterales</taxon>
        <taxon>Asteraceae</taxon>
        <taxon>Asteroideae</taxon>
        <taxon>Heliantheae alliance</taxon>
        <taxon>Heliantheae</taxon>
        <taxon>Helianthus</taxon>
    </lineage>
</organism>
<reference evidence="9" key="3">
    <citation type="submission" date="2020-06" db="EMBL/GenBank/DDBJ databases">
        <title>Helianthus annuus Genome sequencing and assembly Release 2.</title>
        <authorList>
            <person name="Gouzy J."/>
            <person name="Langlade N."/>
            <person name="Munos S."/>
        </authorList>
    </citation>
    <scope>NUCLEOTIDE SEQUENCE</scope>
    <source>
        <tissue evidence="9">Leaves</tissue>
    </source>
</reference>
<dbReference type="InterPro" id="IPR045265">
    <property type="entry name" value="AIR12_DOMON"/>
</dbReference>
<comment type="subcellular location">
    <subcellularLocation>
        <location evidence="1">Membrane</location>
    </subcellularLocation>
</comment>
<evidence type="ECO:0000256" key="7">
    <source>
        <dbReference type="SAM" id="SignalP"/>
    </source>
</evidence>
<feature type="domain" description="DOMON" evidence="8">
    <location>
        <begin position="53"/>
        <end position="166"/>
    </location>
</feature>
<keyword evidence="5" id="KW-0472">Membrane</keyword>
<dbReference type="PANTHER" id="PTHR23130">
    <property type="entry name" value="CYTOCHROME B561 AND DOMON DOMAIN-CONTAINING PROTEIN"/>
    <property type="match status" value="1"/>
</dbReference>
<reference evidence="10" key="2">
    <citation type="submission" date="2017-02" db="EMBL/GenBank/DDBJ databases">
        <title>Sunflower complete genome.</title>
        <authorList>
            <person name="Langlade N."/>
            <person name="Munos S."/>
        </authorList>
    </citation>
    <scope>NUCLEOTIDE SEQUENCE [LARGE SCALE GENOMIC DNA]</scope>
    <source>
        <tissue evidence="10">Leaves</tissue>
    </source>
</reference>
<dbReference type="CDD" id="cd09629">
    <property type="entry name" value="DOMON_CIL1_like"/>
    <property type="match status" value="1"/>
</dbReference>
<dbReference type="Pfam" id="PF04526">
    <property type="entry name" value="DUF568"/>
    <property type="match status" value="1"/>
</dbReference>
<evidence type="ECO:0000259" key="8">
    <source>
        <dbReference type="PROSITE" id="PS50836"/>
    </source>
</evidence>
<protein>
    <submittedName>
        <fullName evidence="9">DOMON domain-containing protein</fullName>
    </submittedName>
    <submittedName>
        <fullName evidence="10">Putative auxin-responsive family protein</fullName>
    </submittedName>
</protein>
<dbReference type="GO" id="GO:0016020">
    <property type="term" value="C:membrane"/>
    <property type="evidence" value="ECO:0007669"/>
    <property type="project" value="UniProtKB-SubCell"/>
</dbReference>
<dbReference type="STRING" id="4232.A0A251UW52"/>
<dbReference type="Gramene" id="mRNA:HanXRQr2_Chr01g0023571">
    <property type="protein sequence ID" value="CDS:HanXRQr2_Chr01g0023571.1"/>
    <property type="gene ID" value="HanXRQr2_Chr01g0023571"/>
</dbReference>
<accession>A0A251UW52</accession>
<dbReference type="AlphaFoldDB" id="A0A251UW52"/>
<dbReference type="EMBL" id="MNCJ02000316">
    <property type="protein sequence ID" value="KAF5822187.1"/>
    <property type="molecule type" value="Genomic_DNA"/>
</dbReference>
<dbReference type="InParanoid" id="A0A251UW52"/>
<feature type="signal peptide" evidence="7">
    <location>
        <begin position="1"/>
        <end position="30"/>
    </location>
</feature>
<dbReference type="OMA" id="HEFGKAN"/>
<evidence type="ECO:0000256" key="1">
    <source>
        <dbReference type="ARBA" id="ARBA00004370"/>
    </source>
</evidence>
<evidence type="ECO:0000313" key="11">
    <source>
        <dbReference type="Proteomes" id="UP000215914"/>
    </source>
</evidence>
<dbReference type="EMBL" id="CM007893">
    <property type="protein sequence ID" value="OTG26992.1"/>
    <property type="molecule type" value="Genomic_DNA"/>
</dbReference>
<evidence type="ECO:0000313" key="10">
    <source>
        <dbReference type="EMBL" id="OTG26992.1"/>
    </source>
</evidence>
<keyword evidence="4" id="KW-0249">Electron transport</keyword>
<dbReference type="Proteomes" id="UP000215914">
    <property type="component" value="Chromosome 4"/>
</dbReference>
<evidence type="ECO:0000256" key="5">
    <source>
        <dbReference type="ARBA" id="ARBA00023136"/>
    </source>
</evidence>
<evidence type="ECO:0000256" key="4">
    <source>
        <dbReference type="ARBA" id="ARBA00022982"/>
    </source>
</evidence>
<sequence>MAFLHPKPPLLRLLLLTCASLLHLTSPTHSLNTCTSQNIGNNLYTNCTDLPTLNASLYYNHIAKTSSISIAFVAPPSKPDGWIAWAINPTQTGMAGSQALIAFKNSNGTMNVKTYNISSYSSIVEGKIAFEVSEARAEYSAGSMKIYATVKLPETMTEVNHVWQVGGAVVDGVPVKHEFQPENLSAKGKLRLRVAEVSGGGGSPAGAPGISPNPNPNPSSGSGTGSGSGYKKSVMCVFLVVGGLILN</sequence>
<name>A0A251UW52_HELAN</name>
<feature type="region of interest" description="Disordered" evidence="6">
    <location>
        <begin position="197"/>
        <end position="226"/>
    </location>
</feature>
<evidence type="ECO:0000256" key="2">
    <source>
        <dbReference type="ARBA" id="ARBA00022448"/>
    </source>
</evidence>
<evidence type="ECO:0000313" key="9">
    <source>
        <dbReference type="EMBL" id="KAF5822187.1"/>
    </source>
</evidence>
<proteinExistence type="predicted"/>
<dbReference type="PROSITE" id="PS50836">
    <property type="entry name" value="DOMON"/>
    <property type="match status" value="1"/>
</dbReference>
<evidence type="ECO:0000256" key="6">
    <source>
        <dbReference type="SAM" id="MobiDB-lite"/>
    </source>
</evidence>
<reference evidence="9 11" key="1">
    <citation type="journal article" date="2017" name="Nature">
        <title>The sunflower genome provides insights into oil metabolism, flowering and Asterid evolution.</title>
        <authorList>
            <person name="Badouin H."/>
            <person name="Gouzy J."/>
            <person name="Grassa C.J."/>
            <person name="Murat F."/>
            <person name="Staton S.E."/>
            <person name="Cottret L."/>
            <person name="Lelandais-Briere C."/>
            <person name="Owens G.L."/>
            <person name="Carrere S."/>
            <person name="Mayjonade B."/>
            <person name="Legrand L."/>
            <person name="Gill N."/>
            <person name="Kane N.C."/>
            <person name="Bowers J.E."/>
            <person name="Hubner S."/>
            <person name="Bellec A."/>
            <person name="Berard A."/>
            <person name="Berges H."/>
            <person name="Blanchet N."/>
            <person name="Boniface M.C."/>
            <person name="Brunel D."/>
            <person name="Catrice O."/>
            <person name="Chaidir N."/>
            <person name="Claudel C."/>
            <person name="Donnadieu C."/>
            <person name="Faraut T."/>
            <person name="Fievet G."/>
            <person name="Helmstetter N."/>
            <person name="King M."/>
            <person name="Knapp S.J."/>
            <person name="Lai Z."/>
            <person name="Le Paslier M.C."/>
            <person name="Lippi Y."/>
            <person name="Lorenzon L."/>
            <person name="Mandel J.R."/>
            <person name="Marage G."/>
            <person name="Marchand G."/>
            <person name="Marquand E."/>
            <person name="Bret-Mestries E."/>
            <person name="Morien E."/>
            <person name="Nambeesan S."/>
            <person name="Nguyen T."/>
            <person name="Pegot-Espagnet P."/>
            <person name="Pouilly N."/>
            <person name="Raftis F."/>
            <person name="Sallet E."/>
            <person name="Schiex T."/>
            <person name="Thomas J."/>
            <person name="Vandecasteele C."/>
            <person name="Vares D."/>
            <person name="Vear F."/>
            <person name="Vautrin S."/>
            <person name="Crespi M."/>
            <person name="Mangin B."/>
            <person name="Burke J.M."/>
            <person name="Salse J."/>
            <person name="Munos S."/>
            <person name="Vincourt P."/>
            <person name="Rieseberg L.H."/>
            <person name="Langlade N.B."/>
        </authorList>
    </citation>
    <scope>NUCLEOTIDE SEQUENCE [LARGE SCALE GENOMIC DNA]</scope>
    <source>
        <strain evidence="11">cv. SF193</strain>
        <tissue evidence="9">Leaves</tissue>
    </source>
</reference>
<dbReference type="InterPro" id="IPR005018">
    <property type="entry name" value="DOMON_domain"/>
</dbReference>
<evidence type="ECO:0000256" key="3">
    <source>
        <dbReference type="ARBA" id="ARBA00022729"/>
    </source>
</evidence>
<keyword evidence="11" id="KW-1185">Reference proteome</keyword>